<sequence length="167" mass="19074">MSLHADLLDQADQLAQLDARRPKQANLRRAVSSAYYALFHLLTSEASALYADERGLGARINRTYSHAEMKKASSEIANDKLPKSVIGSGYSTPPDLKVVANAFVTLQQARHDADYDLSLTFRRQQVLAYIALSRQAFEAWERIRKTDDARLYLACFLLWERWDKKPR</sequence>
<dbReference type="STRING" id="1387353.BSF38_01400"/>
<evidence type="ECO:0008006" key="3">
    <source>
        <dbReference type="Google" id="ProtNLM"/>
    </source>
</evidence>
<name>A0A1U7CLZ3_9BACT</name>
<proteinExistence type="predicted"/>
<evidence type="ECO:0000313" key="2">
    <source>
        <dbReference type="Proteomes" id="UP000186309"/>
    </source>
</evidence>
<dbReference type="RefSeq" id="WP_076344233.1">
    <property type="nucleotide sequence ID" value="NZ_CP019082.1"/>
</dbReference>
<accession>A0A1U7CLZ3</accession>
<dbReference type="Proteomes" id="UP000186309">
    <property type="component" value="Chromosome"/>
</dbReference>
<dbReference type="EMBL" id="CP019082">
    <property type="protein sequence ID" value="APW59939.1"/>
    <property type="molecule type" value="Genomic_DNA"/>
</dbReference>
<dbReference type="Gene3D" id="1.20.120.330">
    <property type="entry name" value="Nucleotidyltransferases domain 2"/>
    <property type="match status" value="1"/>
</dbReference>
<protein>
    <recommendedName>
        <fullName evidence="3">HEPN domain-containing protein</fullName>
    </recommendedName>
</protein>
<dbReference type="OrthoDB" id="123014at2"/>
<gene>
    <name evidence="1" type="ORF">BSF38_01400</name>
</gene>
<dbReference type="AlphaFoldDB" id="A0A1U7CLZ3"/>
<evidence type="ECO:0000313" key="1">
    <source>
        <dbReference type="EMBL" id="APW59939.1"/>
    </source>
</evidence>
<dbReference type="KEGG" id="pbor:BSF38_01400"/>
<organism evidence="1 2">
    <name type="scientific">Paludisphaera borealis</name>
    <dbReference type="NCBI Taxonomy" id="1387353"/>
    <lineage>
        <taxon>Bacteria</taxon>
        <taxon>Pseudomonadati</taxon>
        <taxon>Planctomycetota</taxon>
        <taxon>Planctomycetia</taxon>
        <taxon>Isosphaerales</taxon>
        <taxon>Isosphaeraceae</taxon>
        <taxon>Paludisphaera</taxon>
    </lineage>
</organism>
<reference evidence="2" key="1">
    <citation type="submission" date="2016-12" db="EMBL/GenBank/DDBJ databases">
        <title>Comparative genomics of four Isosphaeraceae planctomycetes: a common pool of plasmids and glycoside hydrolase genes.</title>
        <authorList>
            <person name="Ivanova A."/>
        </authorList>
    </citation>
    <scope>NUCLEOTIDE SEQUENCE [LARGE SCALE GENOMIC DNA]</scope>
    <source>
        <strain evidence="2">PX4</strain>
    </source>
</reference>
<keyword evidence="2" id="KW-1185">Reference proteome</keyword>